<dbReference type="WBParaSite" id="sdigi.contig190.g5890.t1">
    <property type="protein sequence ID" value="sdigi.contig190.g5890.t1"/>
    <property type="gene ID" value="sdigi.contig190.g5890"/>
</dbReference>
<sequence>MCVLRDINTSIMEETKTEQPEVVSEAAAEMETKTETVAEPVTEVAEDVAAERETENETSLTIATDKEIDPNTSNYIRLRGLPFSAKEDDVRAFLRGLEVRSVTFTLTSMGRASGECYVELVDKLAAEEAKRFDKQEMNNRYIEVFNVTESEVVWMTRHNVIRKADQDTPYNFVVRLRGIPFSATNDDVKEFFNGALFHCISIGSGRCCHRQGAGGSPIWGGIRTVRQQTACRDGPGTEQKQHGFELSNNSGRYAFGAYGLVFYQKHEKFSGRLTGWGVTFQYVEVFRSSGDELEKSREGHIAPPTSLRSLAAERSFPAPRSEPIPLRFATAKLGGIRPYRREEYGGPLRNVSIGRPRAVPYDVPYGRYSRFQDYNYDDDFDCDDPAKIYMRGLPYSANALDIEDFFKPLNCVEIQLGFNEDRRPSGDACVIFGTVAEARDAMSRNKQCIGNRYIELFTAADVPITQKYVTYRRIGGTGDYPATVSGGGSRGPTALNRVNCGGYDEWADEVGGGRYSGVQSKPVSLSRMGYTTSDPAEVGGTDSWSDGDSGRSYATGYSSAAGGYNASYATGGQQYYNDEYEGKQSSYGYQWSTSSGSVKTSW</sequence>
<reference evidence="6" key="1">
    <citation type="submission" date="2022-11" db="UniProtKB">
        <authorList>
            <consortium name="WormBaseParasite"/>
        </authorList>
    </citation>
    <scope>IDENTIFICATION</scope>
</reference>
<protein>
    <submittedName>
        <fullName evidence="6">RRM domain-containing protein</fullName>
    </submittedName>
</protein>
<feature type="region of interest" description="Disordered" evidence="3">
    <location>
        <begin position="526"/>
        <end position="549"/>
    </location>
</feature>
<dbReference type="GO" id="GO:0003723">
    <property type="term" value="F:RNA binding"/>
    <property type="evidence" value="ECO:0007669"/>
    <property type="project" value="UniProtKB-KW"/>
</dbReference>
<feature type="domain" description="RRM" evidence="4">
    <location>
        <begin position="75"/>
        <end position="145"/>
    </location>
</feature>
<dbReference type="SMART" id="SM00360">
    <property type="entry name" value="RRM"/>
    <property type="match status" value="2"/>
</dbReference>
<dbReference type="InterPro" id="IPR000504">
    <property type="entry name" value="RRM_dom"/>
</dbReference>
<keyword evidence="5" id="KW-1185">Reference proteome</keyword>
<dbReference type="InterPro" id="IPR012677">
    <property type="entry name" value="Nucleotide-bd_a/b_plait_sf"/>
</dbReference>
<dbReference type="Pfam" id="PF00076">
    <property type="entry name" value="RRM_1"/>
    <property type="match status" value="1"/>
</dbReference>
<feature type="compositionally biased region" description="Low complexity" evidence="3">
    <location>
        <begin position="539"/>
        <end position="549"/>
    </location>
</feature>
<dbReference type="PANTHER" id="PTHR13976">
    <property type="entry name" value="HETEROGENEOUS NUCLEAR RIBONUCLEOPROTEIN-RELATED"/>
    <property type="match status" value="1"/>
</dbReference>
<accession>A0A915PMY2</accession>
<dbReference type="SUPFAM" id="SSF54928">
    <property type="entry name" value="RNA-binding domain, RBD"/>
    <property type="match status" value="2"/>
</dbReference>
<dbReference type="InterPro" id="IPR050666">
    <property type="entry name" value="ESRP"/>
</dbReference>
<dbReference type="Proteomes" id="UP000887581">
    <property type="component" value="Unplaced"/>
</dbReference>
<evidence type="ECO:0000256" key="3">
    <source>
        <dbReference type="SAM" id="MobiDB-lite"/>
    </source>
</evidence>
<keyword evidence="1" id="KW-0677">Repeat</keyword>
<keyword evidence="2" id="KW-0694">RNA-binding</keyword>
<dbReference type="Gene3D" id="3.30.70.330">
    <property type="match status" value="3"/>
</dbReference>
<evidence type="ECO:0000313" key="5">
    <source>
        <dbReference type="Proteomes" id="UP000887581"/>
    </source>
</evidence>
<organism evidence="5 6">
    <name type="scientific">Setaria digitata</name>
    <dbReference type="NCBI Taxonomy" id="48799"/>
    <lineage>
        <taxon>Eukaryota</taxon>
        <taxon>Metazoa</taxon>
        <taxon>Ecdysozoa</taxon>
        <taxon>Nematoda</taxon>
        <taxon>Chromadorea</taxon>
        <taxon>Rhabditida</taxon>
        <taxon>Spirurina</taxon>
        <taxon>Spiruromorpha</taxon>
        <taxon>Filarioidea</taxon>
        <taxon>Setariidae</taxon>
        <taxon>Setaria</taxon>
    </lineage>
</organism>
<evidence type="ECO:0000313" key="6">
    <source>
        <dbReference type="WBParaSite" id="sdigi.contig190.g5890.t1"/>
    </source>
</evidence>
<evidence type="ECO:0000256" key="2">
    <source>
        <dbReference type="ARBA" id="ARBA00022884"/>
    </source>
</evidence>
<feature type="domain" description="RRM" evidence="4">
    <location>
        <begin position="387"/>
        <end position="457"/>
    </location>
</feature>
<evidence type="ECO:0000256" key="1">
    <source>
        <dbReference type="ARBA" id="ARBA00022737"/>
    </source>
</evidence>
<dbReference type="InterPro" id="IPR035979">
    <property type="entry name" value="RBD_domain_sf"/>
</dbReference>
<name>A0A915PMY2_9BILA</name>
<dbReference type="CDD" id="cd12254">
    <property type="entry name" value="RRM_hnRNPH_ESRPs_RBM12_like"/>
    <property type="match status" value="1"/>
</dbReference>
<dbReference type="AlphaFoldDB" id="A0A915PMY2"/>
<proteinExistence type="predicted"/>
<evidence type="ECO:0000259" key="4">
    <source>
        <dbReference type="SMART" id="SM00360"/>
    </source>
</evidence>